<feature type="region of interest" description="Disordered" evidence="7">
    <location>
        <begin position="2014"/>
        <end position="2088"/>
    </location>
</feature>
<dbReference type="Gene3D" id="3.90.70.10">
    <property type="entry name" value="Cysteine proteinases"/>
    <property type="match status" value="1"/>
</dbReference>
<dbReference type="EMBL" id="LR877149">
    <property type="protein sequence ID" value="CAD2215572.1"/>
    <property type="molecule type" value="Genomic_DNA"/>
</dbReference>
<evidence type="ECO:0000259" key="8">
    <source>
        <dbReference type="PROSITE" id="PS50203"/>
    </source>
</evidence>
<dbReference type="PANTHER" id="PTHR10183">
    <property type="entry name" value="CALPAIN"/>
    <property type="match status" value="1"/>
</dbReference>
<keyword evidence="6" id="KW-0175">Coiled coil</keyword>
<evidence type="ECO:0000256" key="5">
    <source>
        <dbReference type="PROSITE-ProRule" id="PRU00239"/>
    </source>
</evidence>
<dbReference type="FunFam" id="2.60.120.380:FF:000014">
    <property type="entry name" value="Putative calpain-like cysteine peptidase"/>
    <property type="match status" value="1"/>
</dbReference>
<keyword evidence="3" id="KW-0378">Hydrolase</keyword>
<feature type="coiled-coil region" evidence="6">
    <location>
        <begin position="269"/>
        <end position="312"/>
    </location>
</feature>
<dbReference type="GO" id="GO:0006508">
    <property type="term" value="P:proteolysis"/>
    <property type="evidence" value="ECO:0007669"/>
    <property type="project" value="UniProtKB-KW"/>
</dbReference>
<dbReference type="VEuPathDB" id="TriTrypDB:ADEAN_000302700"/>
<evidence type="ECO:0000313" key="9">
    <source>
        <dbReference type="EMBL" id="CAD2215572.1"/>
    </source>
</evidence>
<dbReference type="InterPro" id="IPR022684">
    <property type="entry name" value="Calpain_cysteine_protease"/>
</dbReference>
<dbReference type="Pfam" id="PF24610">
    <property type="entry name" value="DUF7623"/>
    <property type="match status" value="21"/>
</dbReference>
<proteinExistence type="inferred from homology"/>
<organism evidence="9 10">
    <name type="scientific">Angomonas deanei</name>
    <dbReference type="NCBI Taxonomy" id="59799"/>
    <lineage>
        <taxon>Eukaryota</taxon>
        <taxon>Discoba</taxon>
        <taxon>Euglenozoa</taxon>
        <taxon>Kinetoplastea</taxon>
        <taxon>Metakinetoplastina</taxon>
        <taxon>Trypanosomatida</taxon>
        <taxon>Trypanosomatidae</taxon>
        <taxon>Strigomonadinae</taxon>
        <taxon>Angomonas</taxon>
    </lineage>
</organism>
<evidence type="ECO:0000256" key="6">
    <source>
        <dbReference type="SAM" id="Coils"/>
    </source>
</evidence>
<dbReference type="PANTHER" id="PTHR10183:SF379">
    <property type="entry name" value="CALPAIN-5"/>
    <property type="match status" value="1"/>
</dbReference>
<evidence type="ECO:0000313" key="10">
    <source>
        <dbReference type="Proteomes" id="UP000515908"/>
    </source>
</evidence>
<gene>
    <name evidence="9" type="ORF">ADEAN_000302700</name>
</gene>
<dbReference type="InterPro" id="IPR001300">
    <property type="entry name" value="Peptidase_C2_calpain_cat"/>
</dbReference>
<evidence type="ECO:0000256" key="3">
    <source>
        <dbReference type="ARBA" id="ARBA00022801"/>
    </source>
</evidence>
<dbReference type="SMART" id="SM00230">
    <property type="entry name" value="CysPc"/>
    <property type="match status" value="1"/>
</dbReference>
<keyword evidence="10" id="KW-1185">Reference proteome</keyword>
<name>A0A7G2CBX7_9TRYP</name>
<feature type="coiled-coil region" evidence="6">
    <location>
        <begin position="476"/>
        <end position="503"/>
    </location>
</feature>
<dbReference type="Pfam" id="PF00648">
    <property type="entry name" value="Peptidase_C2"/>
    <property type="match status" value="1"/>
</dbReference>
<dbReference type="InterPro" id="IPR056040">
    <property type="entry name" value="DUF7623"/>
</dbReference>
<dbReference type="GO" id="GO:0004198">
    <property type="term" value="F:calcium-dependent cysteine-type endopeptidase activity"/>
    <property type="evidence" value="ECO:0007669"/>
    <property type="project" value="InterPro"/>
</dbReference>
<reference evidence="9 10" key="1">
    <citation type="submission" date="2020-08" db="EMBL/GenBank/DDBJ databases">
        <authorList>
            <person name="Newling K."/>
            <person name="Davey J."/>
            <person name="Forrester S."/>
        </authorList>
    </citation>
    <scope>NUCLEOTIDE SEQUENCE [LARGE SCALE GENOMIC DNA]</scope>
    <source>
        <strain evidence="10">Crithidia deanei Carvalho (ATCC PRA-265)</strain>
    </source>
</reference>
<protein>
    <submittedName>
        <fullName evidence="9">Calpain family cysteine protease/Calpain large subunit, domain III, putative</fullName>
    </submittedName>
</protein>
<accession>A0A7G2CBX7</accession>
<comment type="caution">
    <text evidence="5">Lacks conserved residue(s) required for the propagation of feature annotation.</text>
</comment>
<dbReference type="Gene3D" id="2.60.120.380">
    <property type="match status" value="1"/>
</dbReference>
<comment type="similarity">
    <text evidence="1">Belongs to the peptidase C2 family.</text>
</comment>
<feature type="region of interest" description="Disordered" evidence="7">
    <location>
        <begin position="1069"/>
        <end position="1088"/>
    </location>
</feature>
<feature type="domain" description="Calpain catalytic" evidence="8">
    <location>
        <begin position="1460"/>
        <end position="1737"/>
    </location>
</feature>
<sequence length="2088" mass="236338">MVDDLRAAKSSASSAGAVADLQEKMNDRLDQMADNVLNNDRAYLPAKLEGIPVSRLPLDTDPSFHAMEVERAQLKLGDAVKNGSKIKELESELCQRAKELAKELKAEDLHGLTQAPRGIPLEILNLHKDAKCASMLEEKSKLVKSRSVDADPVVQSLNSMAEQMADGLLKGDREYLDREPEGVPIAELAVDDDKVFHDMEVERAVLKATNPVKNATTILELEDQLNARAHELAQQALEKDRHYLDPNPEGVPLDVLPLDSDSKFHQMEVERARQKRKGNDARVKELEENLNKRSHELAKKQLEDDLVGLDKEPEGYPIALLNLHNDEEFKALIPKLREAKKQNDMSAVRSTQSKLNDRSHEVAKDKILNDRAELERRPDGVPLELLPLDTDSQFKALEKELRTQKSVPKNDNVVSETVNKLNKRALDLAKDLRLKNRAFLDPEPEGIPIDDVPLDADEPFKNLEVERLRLLAAPNKSSKKAELSDLEEKLNKRAREVAAATKTEDRGFLKDSSYGIPKELIALDTDKEFNRTEKDLRRTLKHPERNTTHSAEDLKDKLQQRADEIALQQLRGGRDKYLDVQPGGVDLVDLPLDTDEEFGKLELERALAVARQDPSSTINDLEKKLNERAHALAVKVVDDDREFLPREIKNIAIEELPLSTDDKFKKLERQRRQHKRACKMDAVLEDEELLRQRANELAEDVIDQDLAPLKQCYRGIPTKELNLHVDEKFRDLANKRRRKRGQGRVKAVDMVAIEDEMDKRACEIADDLINEERGFLDQEPEGMHIMDVPLDDDPTFVQLEAEYRRRSKDPRVANMNKEVLRELCTELNQRSHALARNEFVKRREFMEPEPEGVPLYELGLDEDPEFKEAEIALYKNSKNSTPSPHVATEMQDRMSKRAQELARQILASDRDFLDPEPEGVQLSELPLDSDQTFGDLARERRRKKKNLQRGTGEAQVSAIEEKMNERSHELARTFLNAERAFLEPEPEGVPLADLPLNSDAGFRALEKERLKMKRDPSSGPSAIGGIEATLNDRCKQVARNLLNKERAFLDKEPMGVPLEDLPLNHDDRLNPVERRRRQLRKDPKRNQEEIRKCEDQMADRVNEIATEFIEKERAFMDQEPEGVPLRYLPLGTDKEFRELERQRRDQLQQPTPNQKTITQLEARMNERGHLLAKDLVEKGRSFLDPEPLGVPIADVPLNGDEQFRKMEEQRRSLKQDPRNAATVKALEERLNDRAYELAQQLLDKERAFMDQNPLDIPLSDLPLNQDLRMREIERTRRLLSKDNASGKHDSDIAVLGEGMAARSVELAKRTFEEERLFLNPEPCGVPLSDLPLFEDPEFHSKELERLKLRKKKQSSEKIRTLEADLNNRAKELAEEFIRKERAYLDQNPEGIPLERLPLDKDPVFHDMELERRAAVRSGADPNRVASLEDRLNQRVHELAMEIRGWQDKEFFDANSHVAPKWPRIGELFPEGRYDPVIPDEVSAGDVLSAPGDVGYLSPFIAALSRHPVLLKRLLVTEGHPVNAPYTFLFFDPNSNPVYVDVDDRVPCNANMEPMFVQSVNRYWYPLLLEKAYAKFVGGYEKLDNCTPHETLRDLTGRPVTHAPFDAKLAEAANIGDASTVGFWRGIADDISRGDIVLCMSNGEGNMDGIHPQCSYALIGLVETVSGSNNPADMVVKLHNPYNHYSPFYNGPLELNDPNWTEDLRRACRYDANRDDILYLPLPVFLRDFSSIQRCHINCGDRLTAAGAWDNNTAGGNPKFTSFRNNPIYLVENKGSRPTTILTEVRHSGPLFTDPDGLNHYPQTGIALMQPIMTSTPPTPLITNSTHRFLQKGMMLDSREVCSIMELPPNSTCYLIPYTMKANQMGSFNISVYPGMAKVTLTPLHFAGLSREPATTKVKAVPGEDGVRVDFMLSDPTTVHIILHQDKVTDQKTVRKGDAIAEDDVIFTVFDEQGIRCATTSEATNAREHSLAFKASQAGRYSLLVTVPNTPQTGDAPCTLSIYTPKRVTVKFVAPPAGARPLQQTRLPTLNRAATTAAKTTRPTGRSRRASSANDRNAEALPPISGRGGKKRSVSQGVSKKKNTESARF</sequence>
<feature type="coiled-coil region" evidence="6">
    <location>
        <begin position="1351"/>
        <end position="1382"/>
    </location>
</feature>
<dbReference type="PROSITE" id="PS50203">
    <property type="entry name" value="CALPAIN_CAT"/>
    <property type="match status" value="1"/>
</dbReference>
<dbReference type="SUPFAM" id="SSF54001">
    <property type="entry name" value="Cysteine proteinases"/>
    <property type="match status" value="1"/>
</dbReference>
<evidence type="ECO:0000256" key="1">
    <source>
        <dbReference type="ARBA" id="ARBA00007623"/>
    </source>
</evidence>
<dbReference type="InterPro" id="IPR036213">
    <property type="entry name" value="Calpain_III_sf"/>
</dbReference>
<dbReference type="InterPro" id="IPR038765">
    <property type="entry name" value="Papain-like_cys_pep_sf"/>
</dbReference>
<dbReference type="Proteomes" id="UP000515908">
    <property type="component" value="Chromosome 05"/>
</dbReference>
<evidence type="ECO:0000256" key="2">
    <source>
        <dbReference type="ARBA" id="ARBA00022670"/>
    </source>
</evidence>
<evidence type="ECO:0000256" key="7">
    <source>
        <dbReference type="SAM" id="MobiDB-lite"/>
    </source>
</evidence>
<evidence type="ECO:0000256" key="4">
    <source>
        <dbReference type="ARBA" id="ARBA00022807"/>
    </source>
</evidence>
<dbReference type="SUPFAM" id="SSF49758">
    <property type="entry name" value="Calpain large subunit, middle domain (domain III)"/>
    <property type="match status" value="1"/>
</dbReference>
<keyword evidence="2 9" id="KW-0645">Protease</keyword>
<keyword evidence="4" id="KW-0788">Thiol protease</keyword>